<dbReference type="PANTHER" id="PTHR15503">
    <property type="entry name" value="LDOC1 RELATED"/>
    <property type="match status" value="1"/>
</dbReference>
<dbReference type="Pfam" id="PF08284">
    <property type="entry name" value="RVP_2"/>
    <property type="match status" value="1"/>
</dbReference>
<dbReference type="GO" id="GO:0003676">
    <property type="term" value="F:nucleic acid binding"/>
    <property type="evidence" value="ECO:0007669"/>
    <property type="project" value="InterPro"/>
</dbReference>
<sequence>APPSPDYIPGPEYPEYLSPADDVFPAEEQPLLAAVSPTAESPGYIADSELEMDPEEEDRDDEKSEGDSINYSTSRGDDDADDDGDDLSEDDADEEDEEDSISASEDSDQTKPFEEGETATTPPPFAYRVTARISVRPHIPMPFPSELEVERLLSIPTSPLSLVSPTSYPLSPFLMPLPIFTLLPPPPPIILPRTRAFIVLMRSAAPSTFILAPLSRIPPIKTPPLLPIPLPTSSFLLPLLLPSTSCREGIPEADMPLQKRARFTTPTGGYQVGESSVAAVRQFRPALTVDDSRRAEDRLIGRLRRERQYFRTLSTTYAHEVAHSCDYCTQIMDYCQSRKVHTSTLVTQIEALQRDKMAPKRARTPKANPDPTRTTTATEPMTQEAINNLIAQRVTEALAEYKTQRNGVINGDTSHTTGIGPRTVRPTRECTYTDYLNCGPLKFNGTEGVIVSQEVAYAMPCNTLRQMMTAKYCPRGEIKKLEVELWNLKVKGTEITNYSLRFQELALLCGRRFPEESDEIERYVGGLPEMIRGNVMSYEPKSMQKAIEFANDQMDQKLLGIADRQADNKRKFDNTSRNQQNQQPFKRNNNVAHAYAAGSGEKKPYRGTKPLCPKCNFYHDGPCGPKCTHCKRTGHIARDCRSRASNTNNNNNNNNNYNNQRATTAYQGVPTCFECGAQGHFKNNFPKLGNRNQGNQNQAGNGNAVARAYGVGTAGGNPDANVVTGTFLLKNHCASILFDTSADMSFVSTAFSSLININLSTLNYSYDVELADGQIIKVNTVIRGCTLNFLNHPFNIDLMPVEL</sequence>
<keyword evidence="1" id="KW-0479">Metal-binding</keyword>
<reference evidence="4" key="1">
    <citation type="journal article" date="2019" name="Sci. Rep.">
        <title>Draft genome of Tanacetum cinerariifolium, the natural source of mosquito coil.</title>
        <authorList>
            <person name="Yamashiro T."/>
            <person name="Shiraishi A."/>
            <person name="Satake H."/>
            <person name="Nakayama K."/>
        </authorList>
    </citation>
    <scope>NUCLEOTIDE SEQUENCE</scope>
</reference>
<dbReference type="CDD" id="cd00303">
    <property type="entry name" value="retropepsin_like"/>
    <property type="match status" value="1"/>
</dbReference>
<feature type="domain" description="CCHC-type" evidence="3">
    <location>
        <begin position="626"/>
        <end position="642"/>
    </location>
</feature>
<feature type="compositionally biased region" description="Pro residues" evidence="2">
    <location>
        <begin position="1"/>
        <end position="12"/>
    </location>
</feature>
<dbReference type="InterPro" id="IPR001878">
    <property type="entry name" value="Znf_CCHC"/>
</dbReference>
<dbReference type="AlphaFoldDB" id="A0A699JQT3"/>
<dbReference type="Pfam" id="PF03732">
    <property type="entry name" value="Retrotrans_gag"/>
    <property type="match status" value="1"/>
</dbReference>
<feature type="region of interest" description="Disordered" evidence="2">
    <location>
        <begin position="567"/>
        <end position="589"/>
    </location>
</feature>
<feature type="compositionally biased region" description="Polar residues" evidence="2">
    <location>
        <begin position="575"/>
        <end position="589"/>
    </location>
</feature>
<dbReference type="SMART" id="SM00343">
    <property type="entry name" value="ZnF_C2HC"/>
    <property type="match status" value="2"/>
</dbReference>
<feature type="non-terminal residue" evidence="4">
    <location>
        <position position="1"/>
    </location>
</feature>
<keyword evidence="1" id="KW-0863">Zinc-finger</keyword>
<accession>A0A699JQT3</accession>
<dbReference type="PROSITE" id="PS50158">
    <property type="entry name" value="ZF_CCHC"/>
    <property type="match status" value="1"/>
</dbReference>
<dbReference type="Pfam" id="PF00098">
    <property type="entry name" value="zf-CCHC"/>
    <property type="match status" value="1"/>
</dbReference>
<feature type="compositionally biased region" description="Acidic residues" evidence="2">
    <location>
        <begin position="78"/>
        <end position="100"/>
    </location>
</feature>
<comment type="caution">
    <text evidence="4">The sequence shown here is derived from an EMBL/GenBank/DDBJ whole genome shotgun (WGS) entry which is preliminary data.</text>
</comment>
<protein>
    <recommendedName>
        <fullName evidence="3">CCHC-type domain-containing protein</fullName>
    </recommendedName>
</protein>
<proteinExistence type="predicted"/>
<dbReference type="Gene3D" id="4.10.60.10">
    <property type="entry name" value="Zinc finger, CCHC-type"/>
    <property type="match status" value="1"/>
</dbReference>
<keyword evidence="1" id="KW-0862">Zinc</keyword>
<name>A0A699JQT3_TANCI</name>
<dbReference type="EMBL" id="BKCJ010438530">
    <property type="protein sequence ID" value="GFA52068.1"/>
    <property type="molecule type" value="Genomic_DNA"/>
</dbReference>
<evidence type="ECO:0000256" key="1">
    <source>
        <dbReference type="PROSITE-ProRule" id="PRU00047"/>
    </source>
</evidence>
<dbReference type="InterPro" id="IPR032567">
    <property type="entry name" value="RTL1-rel"/>
</dbReference>
<gene>
    <name evidence="4" type="ORF">Tci_624040</name>
</gene>
<dbReference type="PANTHER" id="PTHR15503:SF45">
    <property type="entry name" value="RNA-DIRECTED DNA POLYMERASE HOMOLOG"/>
    <property type="match status" value="1"/>
</dbReference>
<dbReference type="GO" id="GO:0008270">
    <property type="term" value="F:zinc ion binding"/>
    <property type="evidence" value="ECO:0007669"/>
    <property type="project" value="UniProtKB-KW"/>
</dbReference>
<evidence type="ECO:0000313" key="4">
    <source>
        <dbReference type="EMBL" id="GFA52068.1"/>
    </source>
</evidence>
<feature type="region of interest" description="Disordered" evidence="2">
    <location>
        <begin position="1"/>
        <end position="125"/>
    </location>
</feature>
<dbReference type="InterPro" id="IPR005162">
    <property type="entry name" value="Retrotrans_gag_dom"/>
</dbReference>
<feature type="region of interest" description="Disordered" evidence="2">
    <location>
        <begin position="354"/>
        <end position="376"/>
    </location>
</feature>
<feature type="non-terminal residue" evidence="4">
    <location>
        <position position="803"/>
    </location>
</feature>
<organism evidence="4">
    <name type="scientific">Tanacetum cinerariifolium</name>
    <name type="common">Dalmatian daisy</name>
    <name type="synonym">Chrysanthemum cinerariifolium</name>
    <dbReference type="NCBI Taxonomy" id="118510"/>
    <lineage>
        <taxon>Eukaryota</taxon>
        <taxon>Viridiplantae</taxon>
        <taxon>Streptophyta</taxon>
        <taxon>Embryophyta</taxon>
        <taxon>Tracheophyta</taxon>
        <taxon>Spermatophyta</taxon>
        <taxon>Magnoliopsida</taxon>
        <taxon>eudicotyledons</taxon>
        <taxon>Gunneridae</taxon>
        <taxon>Pentapetalae</taxon>
        <taxon>asterids</taxon>
        <taxon>campanulids</taxon>
        <taxon>Asterales</taxon>
        <taxon>Asteraceae</taxon>
        <taxon>Asteroideae</taxon>
        <taxon>Anthemideae</taxon>
        <taxon>Anthemidinae</taxon>
        <taxon>Tanacetum</taxon>
    </lineage>
</organism>
<evidence type="ECO:0000256" key="2">
    <source>
        <dbReference type="SAM" id="MobiDB-lite"/>
    </source>
</evidence>
<evidence type="ECO:0000259" key="3">
    <source>
        <dbReference type="PROSITE" id="PS50158"/>
    </source>
</evidence>
<feature type="compositionally biased region" description="Acidic residues" evidence="2">
    <location>
        <begin position="48"/>
        <end position="60"/>
    </location>
</feature>